<evidence type="ECO:0000313" key="2">
    <source>
        <dbReference type="EMBL" id="EGX92759.1"/>
    </source>
</evidence>
<dbReference type="SUPFAM" id="SSF118310">
    <property type="entry name" value="AN1-like Zinc finger"/>
    <property type="match status" value="1"/>
</dbReference>
<feature type="domain" description="Aminoglycoside phosphotransferase" evidence="1">
    <location>
        <begin position="142"/>
        <end position="340"/>
    </location>
</feature>
<evidence type="ECO:0000313" key="3">
    <source>
        <dbReference type="Proteomes" id="UP000001610"/>
    </source>
</evidence>
<reference evidence="2 3" key="1">
    <citation type="journal article" date="2011" name="Genome Biol.">
        <title>Genome sequence of the insect pathogenic fungus Cordyceps militaris, a valued traditional Chinese medicine.</title>
        <authorList>
            <person name="Zheng P."/>
            <person name="Xia Y."/>
            <person name="Xiao G."/>
            <person name="Xiong C."/>
            <person name="Hu X."/>
            <person name="Zhang S."/>
            <person name="Zheng H."/>
            <person name="Huang Y."/>
            <person name="Zhou Y."/>
            <person name="Wang S."/>
            <person name="Zhao G.P."/>
            <person name="Liu X."/>
            <person name="St Leger R.J."/>
            <person name="Wang C."/>
        </authorList>
    </citation>
    <scope>NUCLEOTIDE SEQUENCE [LARGE SCALE GENOMIC DNA]</scope>
    <source>
        <strain evidence="2 3">CM01</strain>
    </source>
</reference>
<dbReference type="PANTHER" id="PTHR21310:SF15">
    <property type="entry name" value="AMINOGLYCOSIDE PHOSPHOTRANSFERASE DOMAIN-CONTAINING PROTEIN"/>
    <property type="match status" value="1"/>
</dbReference>
<dbReference type="AlphaFoldDB" id="G3JDT4"/>
<dbReference type="EMBL" id="JH126401">
    <property type="protein sequence ID" value="EGX92759.1"/>
    <property type="molecule type" value="Genomic_DNA"/>
</dbReference>
<keyword evidence="2" id="KW-0418">Kinase</keyword>
<dbReference type="InterPro" id="IPR035896">
    <property type="entry name" value="AN1-like_Znf"/>
</dbReference>
<dbReference type="Proteomes" id="UP000001610">
    <property type="component" value="Unassembled WGS sequence"/>
</dbReference>
<dbReference type="PANTHER" id="PTHR21310">
    <property type="entry name" value="AMINOGLYCOSIDE PHOSPHOTRANSFERASE-RELATED-RELATED"/>
    <property type="match status" value="1"/>
</dbReference>
<dbReference type="InterPro" id="IPR002575">
    <property type="entry name" value="Aminoglycoside_PTrfase"/>
</dbReference>
<name>G3JDT4_CORMM</name>
<dbReference type="SUPFAM" id="SSF56112">
    <property type="entry name" value="Protein kinase-like (PK-like)"/>
    <property type="match status" value="1"/>
</dbReference>
<dbReference type="GeneID" id="18166155"/>
<evidence type="ECO:0000259" key="1">
    <source>
        <dbReference type="Pfam" id="PF01636"/>
    </source>
</evidence>
<dbReference type="OrthoDB" id="5327538at2759"/>
<dbReference type="KEGG" id="cmt:CCM_04132"/>
<sequence length="470" mass="52459">MPLWYCDIENCTKPGVRHEGDCVLCNRHLCAQHLGPGSHGCPSWKDHDHFYPAYSAAEGHELSTLFSKINVDALEARASLLRQGIKCSVAPFQHDSAKRRSHMGGMNYHVEILFADNVVWIARIRRFNATSTPRDVRDYILTSEVATLMFLEKTAVPTPKVYGYALEHDSNAVGVGYILLEKLPGKALDWPATNPDRRRKVMNQLADVLIEIHKHPLPVLGSLDTPGSSHVGAFAHESLLNMVDGQLQTCSPFRSANQYRKSLLQLILDRISAEEMYAARSVEAYLLHRFLIDLVPVLTPAASDDDRFYLKHDDDKGDHILVDESFNITGVIDWEWAHTAGPAEAFNSPVGLLPVADFYAGEVSIGADEAIFAQLLEEKGHGALAQFVLSGRVQHLFAFCCGFDLSDWDGFLGLFRGLRDACGVDAGMSWEDWKETALNRYKDDAGLQELLTRWAKLSTFSAAYAKVWRD</sequence>
<protein>
    <submittedName>
        <fullName evidence="2">Protein kinase-like domain</fullName>
    </submittedName>
</protein>
<keyword evidence="2" id="KW-0808">Transferase</keyword>
<keyword evidence="3" id="KW-1185">Reference proteome</keyword>
<dbReference type="Gene3D" id="3.90.1200.10">
    <property type="match status" value="1"/>
</dbReference>
<dbReference type="eggNOG" id="ENOG502S1E7">
    <property type="taxonomic scope" value="Eukaryota"/>
</dbReference>
<accession>G3JDT4</accession>
<dbReference type="HOGENOM" id="CLU_043196_0_0_1"/>
<dbReference type="GO" id="GO:0016301">
    <property type="term" value="F:kinase activity"/>
    <property type="evidence" value="ECO:0007669"/>
    <property type="project" value="UniProtKB-KW"/>
</dbReference>
<dbReference type="Pfam" id="PF01636">
    <property type="entry name" value="APH"/>
    <property type="match status" value="1"/>
</dbReference>
<dbReference type="OMA" id="YHIEILF"/>
<dbReference type="VEuPathDB" id="FungiDB:CCM_04132"/>
<gene>
    <name evidence="2" type="ORF">CCM_04132</name>
</gene>
<dbReference type="InterPro" id="IPR011009">
    <property type="entry name" value="Kinase-like_dom_sf"/>
</dbReference>
<organism evidence="2 3">
    <name type="scientific">Cordyceps militaris (strain CM01)</name>
    <name type="common">Caterpillar fungus</name>
    <dbReference type="NCBI Taxonomy" id="983644"/>
    <lineage>
        <taxon>Eukaryota</taxon>
        <taxon>Fungi</taxon>
        <taxon>Dikarya</taxon>
        <taxon>Ascomycota</taxon>
        <taxon>Pezizomycotina</taxon>
        <taxon>Sordariomycetes</taxon>
        <taxon>Hypocreomycetidae</taxon>
        <taxon>Hypocreales</taxon>
        <taxon>Cordycipitaceae</taxon>
        <taxon>Cordyceps</taxon>
    </lineage>
</organism>
<dbReference type="RefSeq" id="XP_006669343.1">
    <property type="nucleotide sequence ID" value="XM_006669280.1"/>
</dbReference>
<dbReference type="InParanoid" id="G3JDT4"/>
<dbReference type="InterPro" id="IPR051678">
    <property type="entry name" value="AGP_Transferase"/>
</dbReference>
<proteinExistence type="predicted"/>